<feature type="domain" description="Amidase" evidence="2">
    <location>
        <begin position="51"/>
        <end position="422"/>
    </location>
</feature>
<sequence>MDTMVMAMAFKMLSLLLLCGFFFSNSFVIEEANIQDIQWAFSQNKLTSRQLVDFYLHQIEALNPELRSVIEVNPDAREQADKADAEIKSKKELGELHGIPVLLKDSINTKDKLNTTAGSYALLGAEVSGDAAVVERLRKAGAVILGKASMSEWYQFRSLKTRNGWCPRSGQGVNPYVASGEPCGSSSGSAVSVAANMVAVSLGTETDGSIICPADVNSVVGFKPTVGLTSRTGVIPISPRQDSVGPICRSVLDAVYVLDAIVGFDPRDGEATKEASKFIPVGGYKQFLNKDGIAGKRLGVVRNPFSGFYNRSTAISAFEAHLTVLRQRGAILVDNLEIENVDIILNPYESGESTALLAEFKLNINEYLKELTHSPVRSLAGIIAFNLNNSDLEKTDENGQEVFIAAEMTNGIGKQERMAMEMMANLSRDGFEKLMMENELDATVTLGSGMATVLAIGGYPGVSVPAGYDGDGMPFGICFGGLKGMEPKLIEVAYGFEQATKIRRPPASPKNLLFNTIMSIHSHVSTLFLLPLVLLQSGSIAITGHAFSIEEATVHDFHMAFEQNKLTSRQLVEFYLGKIHKLNPILRGVIEVNPDALLQADKADRERKAKLPGSLLGLHGIPILLKDNIATKDKMNTTAGSFALLKSVVPRDAGVVRKLRKAGAIILGKASLSEWAYFRATVIPSGWCARTGQGKNPYVLSATPCGSSSGSAISVAANLAAVSLGTETDGSILCPSHVNSVVGIKPTLGLTSRAGVVPISPRQDTVGPICRTVSDAVEVLDVIVGFDYRDEATRTSSKYIPQGGYKQFLNANGLKGKRLGIVRNPFYMFENGSVLPQVFEHHFHTLRQGGAILVDHLEIANIDVIYGSSGEGAALEAEFKISLNAYLKELVASPVRTLADVIAFNNKFSHLEKIKEYGQDTFLQAEATNGINKKTLLKLARLSRNGFEKLMKEHKLDALVTPGSNVSPVLAIGGFPGISVPAGYDSKGVPFGICFGGLKGSEPKLIEIAYSFEQATKIRKPPSFKP</sequence>
<gene>
    <name evidence="3" type="ordered locus">VIT_03s0038g02000</name>
</gene>
<dbReference type="HOGENOM" id="CLU_003167_0_0_1"/>
<evidence type="ECO:0000256" key="1">
    <source>
        <dbReference type="SAM" id="SignalP"/>
    </source>
</evidence>
<organism evidence="3 4">
    <name type="scientific">Vitis vinifera</name>
    <name type="common">Grape</name>
    <dbReference type="NCBI Taxonomy" id="29760"/>
    <lineage>
        <taxon>Eukaryota</taxon>
        <taxon>Viridiplantae</taxon>
        <taxon>Streptophyta</taxon>
        <taxon>Embryophyta</taxon>
        <taxon>Tracheophyta</taxon>
        <taxon>Spermatophyta</taxon>
        <taxon>Magnoliopsida</taxon>
        <taxon>eudicotyledons</taxon>
        <taxon>Gunneridae</taxon>
        <taxon>Pentapetalae</taxon>
        <taxon>rosids</taxon>
        <taxon>Vitales</taxon>
        <taxon>Vitaceae</taxon>
        <taxon>Viteae</taxon>
        <taxon>Vitis</taxon>
    </lineage>
</organism>
<feature type="chain" id="PRO_5003336278" description="Amidase domain-containing protein" evidence="1">
    <location>
        <begin position="27"/>
        <end position="1026"/>
    </location>
</feature>
<dbReference type="InterPro" id="IPR023631">
    <property type="entry name" value="Amidase_dom"/>
</dbReference>
<evidence type="ECO:0000313" key="3">
    <source>
        <dbReference type="EMBL" id="CCB60640.1"/>
    </source>
</evidence>
<proteinExistence type="predicted"/>
<dbReference type="SMR" id="F6I124"/>
<protein>
    <recommendedName>
        <fullName evidence="2">Amidase domain-containing protein</fullName>
    </recommendedName>
</protein>
<keyword evidence="1" id="KW-0732">Signal</keyword>
<evidence type="ECO:0000313" key="4">
    <source>
        <dbReference type="Proteomes" id="UP000009183"/>
    </source>
</evidence>
<dbReference type="PaxDb" id="29760-VIT_03s0038g02000.t01"/>
<dbReference type="InParanoid" id="F6I124"/>
<dbReference type="STRING" id="29760.F6I124"/>
<dbReference type="Pfam" id="PF01425">
    <property type="entry name" value="Amidase"/>
    <property type="match status" value="2"/>
</dbReference>
<dbReference type="ExpressionAtlas" id="F6I124">
    <property type="expression patterns" value="baseline and differential"/>
</dbReference>
<dbReference type="PANTHER" id="PTHR42678">
    <property type="entry name" value="AMIDASE"/>
    <property type="match status" value="1"/>
</dbReference>
<dbReference type="SUPFAM" id="SSF75304">
    <property type="entry name" value="Amidase signature (AS) enzymes"/>
    <property type="match status" value="2"/>
</dbReference>
<dbReference type="OrthoDB" id="566138at2759"/>
<dbReference type="Gene3D" id="3.90.1300.10">
    <property type="entry name" value="Amidase signature (AS) domain"/>
    <property type="match status" value="2"/>
</dbReference>
<keyword evidence="4" id="KW-1185">Reference proteome</keyword>
<dbReference type="Proteomes" id="UP000009183">
    <property type="component" value="Chromosome 3"/>
</dbReference>
<name>F6I124_VITVI</name>
<reference evidence="4" key="1">
    <citation type="journal article" date="2007" name="Nature">
        <title>The grapevine genome sequence suggests ancestral hexaploidization in major angiosperm phyla.</title>
        <authorList>
            <consortium name="The French-Italian Public Consortium for Grapevine Genome Characterization."/>
            <person name="Jaillon O."/>
            <person name="Aury J.-M."/>
            <person name="Noel B."/>
            <person name="Policriti A."/>
            <person name="Clepet C."/>
            <person name="Casagrande A."/>
            <person name="Choisne N."/>
            <person name="Aubourg S."/>
            <person name="Vitulo N."/>
            <person name="Jubin C."/>
            <person name="Vezzi A."/>
            <person name="Legeai F."/>
            <person name="Hugueney P."/>
            <person name="Dasilva C."/>
            <person name="Horner D."/>
            <person name="Mica E."/>
            <person name="Jublot D."/>
            <person name="Poulain J."/>
            <person name="Bruyere C."/>
            <person name="Billault A."/>
            <person name="Segurens B."/>
            <person name="Gouyvenoux M."/>
            <person name="Ugarte E."/>
            <person name="Cattonaro F."/>
            <person name="Anthouard V."/>
            <person name="Vico V."/>
            <person name="Del Fabbro C."/>
            <person name="Alaux M."/>
            <person name="Di Gaspero G."/>
            <person name="Dumas V."/>
            <person name="Felice N."/>
            <person name="Paillard S."/>
            <person name="Juman I."/>
            <person name="Moroldo M."/>
            <person name="Scalabrin S."/>
            <person name="Canaguier A."/>
            <person name="Le Clainche I."/>
            <person name="Malacrida G."/>
            <person name="Durand E."/>
            <person name="Pesole G."/>
            <person name="Laucou V."/>
            <person name="Chatelet P."/>
            <person name="Merdinoglu D."/>
            <person name="Delledonne M."/>
            <person name="Pezzotti M."/>
            <person name="Lecharny A."/>
            <person name="Scarpelli C."/>
            <person name="Artiguenave F."/>
            <person name="Pe M.E."/>
            <person name="Valle G."/>
            <person name="Morgante M."/>
            <person name="Caboche M."/>
            <person name="Adam-Blondon A.-F."/>
            <person name="Weissenbach J."/>
            <person name="Quetier F."/>
            <person name="Wincker P."/>
        </authorList>
    </citation>
    <scope>NUCLEOTIDE SEQUENCE [LARGE SCALE GENOMIC DNA]</scope>
    <source>
        <strain evidence="4">cv. Pinot noir / PN40024</strain>
    </source>
</reference>
<accession>F6I124</accession>
<feature type="domain" description="Amidase" evidence="2">
    <location>
        <begin position="571"/>
        <end position="968"/>
    </location>
</feature>
<dbReference type="PANTHER" id="PTHR42678:SF34">
    <property type="entry name" value="OS04G0183300 PROTEIN"/>
    <property type="match status" value="1"/>
</dbReference>
<dbReference type="AlphaFoldDB" id="F6I124"/>
<dbReference type="EMBL" id="FN596508">
    <property type="protein sequence ID" value="CCB60640.1"/>
    <property type="molecule type" value="Genomic_DNA"/>
</dbReference>
<dbReference type="InterPro" id="IPR036928">
    <property type="entry name" value="AS_sf"/>
</dbReference>
<feature type="signal peptide" evidence="1">
    <location>
        <begin position="1"/>
        <end position="26"/>
    </location>
</feature>
<dbReference type="eggNOG" id="KOG1211">
    <property type="taxonomic scope" value="Eukaryota"/>
</dbReference>
<evidence type="ECO:0000259" key="2">
    <source>
        <dbReference type="Pfam" id="PF01425"/>
    </source>
</evidence>